<protein>
    <recommendedName>
        <fullName evidence="3">Response regulatory domain-containing protein</fullName>
    </recommendedName>
</protein>
<dbReference type="PANTHER" id="PTHR44591:SF19">
    <property type="entry name" value="TWO-COMPONENT RESPONSE REGULATOR-RELATED"/>
    <property type="match status" value="1"/>
</dbReference>
<dbReference type="PROSITE" id="PS50110">
    <property type="entry name" value="RESPONSE_REGULATORY"/>
    <property type="match status" value="1"/>
</dbReference>
<keyword evidence="1 2" id="KW-0597">Phosphoprotein</keyword>
<comment type="caution">
    <text evidence="4">The sequence shown here is derived from an EMBL/GenBank/DDBJ whole genome shotgun (WGS) entry which is preliminary data.</text>
</comment>
<dbReference type="EMBL" id="BAAAEW010000020">
    <property type="protein sequence ID" value="GAA0754470.1"/>
    <property type="molecule type" value="Genomic_DNA"/>
</dbReference>
<dbReference type="PANTHER" id="PTHR44591">
    <property type="entry name" value="STRESS RESPONSE REGULATOR PROTEIN 1"/>
    <property type="match status" value="1"/>
</dbReference>
<dbReference type="InterPro" id="IPR050595">
    <property type="entry name" value="Bact_response_regulator"/>
</dbReference>
<feature type="modified residue" description="4-aspartylphosphate" evidence="2">
    <location>
        <position position="55"/>
    </location>
</feature>
<evidence type="ECO:0000256" key="1">
    <source>
        <dbReference type="ARBA" id="ARBA00022553"/>
    </source>
</evidence>
<dbReference type="InterPro" id="IPR011006">
    <property type="entry name" value="CheY-like_superfamily"/>
</dbReference>
<evidence type="ECO:0000313" key="5">
    <source>
        <dbReference type="Proteomes" id="UP001500279"/>
    </source>
</evidence>
<dbReference type="InterPro" id="IPR001789">
    <property type="entry name" value="Sig_transdc_resp-reg_receiver"/>
</dbReference>
<feature type="domain" description="Response regulatory" evidence="3">
    <location>
        <begin position="3"/>
        <end position="121"/>
    </location>
</feature>
<proteinExistence type="predicted"/>
<name>A0ABN1K4E3_9BURK</name>
<dbReference type="Pfam" id="PF00072">
    <property type="entry name" value="Response_reg"/>
    <property type="match status" value="1"/>
</dbReference>
<sequence>MHNVLLVDDEPAILNALQRALRQQFGKQLRLDTGLGGAQALSMGLERRYDIVISDLRMPGMDGLDFLCRFAKLQPHSTRMMLTGSADFGTAQRAVNEIGVFRYLTKPWQEDDLGLHMRAALAHADSLRTQRDAADAWASSQGQLSPQELERRRLEALEPGITLVEWAADGAVIMPSLD</sequence>
<evidence type="ECO:0000256" key="2">
    <source>
        <dbReference type="PROSITE-ProRule" id="PRU00169"/>
    </source>
</evidence>
<accession>A0ABN1K4E3</accession>
<dbReference type="Gene3D" id="3.40.50.2300">
    <property type="match status" value="1"/>
</dbReference>
<dbReference type="RefSeq" id="WP_141290296.1">
    <property type="nucleotide sequence ID" value="NZ_BAAAEW010000020.1"/>
</dbReference>
<dbReference type="CDD" id="cd17569">
    <property type="entry name" value="REC_HupR-like"/>
    <property type="match status" value="1"/>
</dbReference>
<keyword evidence="5" id="KW-1185">Reference proteome</keyword>
<gene>
    <name evidence="4" type="ORF">GCM10009107_30990</name>
</gene>
<dbReference type="SUPFAM" id="SSF52172">
    <property type="entry name" value="CheY-like"/>
    <property type="match status" value="1"/>
</dbReference>
<dbReference type="Proteomes" id="UP001500279">
    <property type="component" value="Unassembled WGS sequence"/>
</dbReference>
<reference evidence="4 5" key="1">
    <citation type="journal article" date="2019" name="Int. J. Syst. Evol. Microbiol.">
        <title>The Global Catalogue of Microorganisms (GCM) 10K type strain sequencing project: providing services to taxonomists for standard genome sequencing and annotation.</title>
        <authorList>
            <consortium name="The Broad Institute Genomics Platform"/>
            <consortium name="The Broad Institute Genome Sequencing Center for Infectious Disease"/>
            <person name="Wu L."/>
            <person name="Ma J."/>
        </authorList>
    </citation>
    <scope>NUCLEOTIDE SEQUENCE [LARGE SCALE GENOMIC DNA]</scope>
    <source>
        <strain evidence="4 5">JCM 15503</strain>
    </source>
</reference>
<dbReference type="SMART" id="SM00448">
    <property type="entry name" value="REC"/>
    <property type="match status" value="1"/>
</dbReference>
<evidence type="ECO:0000259" key="3">
    <source>
        <dbReference type="PROSITE" id="PS50110"/>
    </source>
</evidence>
<evidence type="ECO:0000313" key="4">
    <source>
        <dbReference type="EMBL" id="GAA0754470.1"/>
    </source>
</evidence>
<organism evidence="4 5">
    <name type="scientific">Ideonella azotifigens</name>
    <dbReference type="NCBI Taxonomy" id="513160"/>
    <lineage>
        <taxon>Bacteria</taxon>
        <taxon>Pseudomonadati</taxon>
        <taxon>Pseudomonadota</taxon>
        <taxon>Betaproteobacteria</taxon>
        <taxon>Burkholderiales</taxon>
        <taxon>Sphaerotilaceae</taxon>
        <taxon>Ideonella</taxon>
    </lineage>
</organism>